<evidence type="ECO:0000256" key="1">
    <source>
        <dbReference type="ARBA" id="ARBA00004370"/>
    </source>
</evidence>
<organism evidence="7 8">
    <name type="scientific">Pseudaquabacterium inlustre</name>
    <dbReference type="NCBI Taxonomy" id="2984192"/>
    <lineage>
        <taxon>Bacteria</taxon>
        <taxon>Pseudomonadati</taxon>
        <taxon>Pseudomonadota</taxon>
        <taxon>Betaproteobacteria</taxon>
        <taxon>Burkholderiales</taxon>
        <taxon>Sphaerotilaceae</taxon>
        <taxon>Pseudaquabacterium</taxon>
    </lineage>
</organism>
<dbReference type="InterPro" id="IPR006694">
    <property type="entry name" value="Fatty_acid_hydroxylase"/>
</dbReference>
<feature type="domain" description="Fatty acid hydroxylase" evidence="6">
    <location>
        <begin position="134"/>
        <end position="277"/>
    </location>
</feature>
<reference evidence="7 8" key="1">
    <citation type="submission" date="2024-04" db="EMBL/GenBank/DDBJ databases">
        <title>Novel species of the genus Ideonella isolated from streams.</title>
        <authorList>
            <person name="Lu H."/>
        </authorList>
    </citation>
    <scope>NUCLEOTIDE SEQUENCE [LARGE SCALE GENOMIC DNA]</scope>
    <source>
        <strain evidence="7 8">DXS22W</strain>
    </source>
</reference>
<evidence type="ECO:0000313" key="8">
    <source>
        <dbReference type="Proteomes" id="UP001365405"/>
    </source>
</evidence>
<sequence length="317" mass="35717">MGSLTDLFDAAQGWLFEHAVQPLMFTLGLGNLLSDGFRATAWLMVGVLQIAVMLAVLRTLERWRPLEPVTDRAAVRTDIVYTLIHRLGLVRLVLFFSIDPLWDWARGQASLHGVMGLELDHLWPGLTDRPLVSFCLYLLLFDFVDYGYHRIQHGLNWWWQLHAVHHSQRQMTMWTDNRNHLLDDLLRDGVFVLLAFAVGVPPGQFIALVAVTQLVESLSHANVRLGFGPVLGRLIVGPDYHRRHHAIGLGHESAGAGTLGGCNFAVLFPVWDIVFGTARFDAPLQPTGIRDQLEGRDYGHGFWAQQWLGLRRLVGRG</sequence>
<protein>
    <submittedName>
        <fullName evidence="7">Sterol desaturase family protein</fullName>
    </submittedName>
</protein>
<comment type="caution">
    <text evidence="7">The sequence shown here is derived from an EMBL/GenBank/DDBJ whole genome shotgun (WGS) entry which is preliminary data.</text>
</comment>
<dbReference type="InterPro" id="IPR050307">
    <property type="entry name" value="Sterol_Desaturase_Related"/>
</dbReference>
<dbReference type="Proteomes" id="UP001365405">
    <property type="component" value="Unassembled WGS sequence"/>
</dbReference>
<dbReference type="Pfam" id="PF04116">
    <property type="entry name" value="FA_hydroxylase"/>
    <property type="match status" value="1"/>
</dbReference>
<keyword evidence="3 5" id="KW-1133">Transmembrane helix</keyword>
<evidence type="ECO:0000256" key="5">
    <source>
        <dbReference type="SAM" id="Phobius"/>
    </source>
</evidence>
<accession>A0ABU9CG40</accession>
<keyword evidence="2 5" id="KW-0812">Transmembrane</keyword>
<keyword evidence="8" id="KW-1185">Reference proteome</keyword>
<name>A0ABU9CG40_9BURK</name>
<evidence type="ECO:0000256" key="3">
    <source>
        <dbReference type="ARBA" id="ARBA00022989"/>
    </source>
</evidence>
<evidence type="ECO:0000256" key="2">
    <source>
        <dbReference type="ARBA" id="ARBA00022692"/>
    </source>
</evidence>
<dbReference type="PANTHER" id="PTHR11863">
    <property type="entry name" value="STEROL DESATURASE"/>
    <property type="match status" value="1"/>
</dbReference>
<gene>
    <name evidence="7" type="ORF">AACH10_11345</name>
</gene>
<evidence type="ECO:0000256" key="4">
    <source>
        <dbReference type="ARBA" id="ARBA00023136"/>
    </source>
</evidence>
<feature type="transmembrane region" description="Helical" evidence="5">
    <location>
        <begin position="39"/>
        <end position="57"/>
    </location>
</feature>
<proteinExistence type="predicted"/>
<evidence type="ECO:0000259" key="6">
    <source>
        <dbReference type="Pfam" id="PF04116"/>
    </source>
</evidence>
<comment type="subcellular location">
    <subcellularLocation>
        <location evidence="1">Membrane</location>
    </subcellularLocation>
</comment>
<dbReference type="RefSeq" id="WP_341410522.1">
    <property type="nucleotide sequence ID" value="NZ_JBBUTH010000005.1"/>
</dbReference>
<evidence type="ECO:0000313" key="7">
    <source>
        <dbReference type="EMBL" id="MEK8050831.1"/>
    </source>
</evidence>
<keyword evidence="4 5" id="KW-0472">Membrane</keyword>
<dbReference type="EMBL" id="JBBUTH010000005">
    <property type="protein sequence ID" value="MEK8050831.1"/>
    <property type="molecule type" value="Genomic_DNA"/>
</dbReference>